<keyword evidence="2" id="KW-0238">DNA-binding</keyword>
<evidence type="ECO:0000313" key="6">
    <source>
        <dbReference type="Proteomes" id="UP000192591"/>
    </source>
</evidence>
<dbReference type="InterPro" id="IPR016032">
    <property type="entry name" value="Sig_transdc_resp-reg_C-effctor"/>
</dbReference>
<organism evidence="5 6">
    <name type="scientific">Saccharomonospora piscinae</name>
    <dbReference type="NCBI Taxonomy" id="687388"/>
    <lineage>
        <taxon>Bacteria</taxon>
        <taxon>Bacillati</taxon>
        <taxon>Actinomycetota</taxon>
        <taxon>Actinomycetes</taxon>
        <taxon>Pseudonocardiales</taxon>
        <taxon>Pseudonocardiaceae</taxon>
        <taxon>Saccharomonospora</taxon>
    </lineage>
</organism>
<reference evidence="5 6" key="1">
    <citation type="submission" date="2017-02" db="EMBL/GenBank/DDBJ databases">
        <title>Draft genome of Saccharomonospora sp. 154.</title>
        <authorList>
            <person name="Alonso-Carmona G.S."/>
            <person name="De La Haba R."/>
            <person name="Vera-Gargallo B."/>
            <person name="Sandoval-Trujillo A.H."/>
            <person name="Ramirez-Duran N."/>
            <person name="Ventosa A."/>
        </authorList>
    </citation>
    <scope>NUCLEOTIDE SEQUENCE [LARGE SCALE GENOMIC DNA]</scope>
    <source>
        <strain evidence="5 6">LRS4.154</strain>
    </source>
</reference>
<keyword evidence="1" id="KW-0805">Transcription regulation</keyword>
<evidence type="ECO:0000256" key="3">
    <source>
        <dbReference type="ARBA" id="ARBA00023163"/>
    </source>
</evidence>
<accession>A0A1V9A4D3</accession>
<keyword evidence="3" id="KW-0804">Transcription</keyword>
<dbReference type="EMBL" id="MWIH01000005">
    <property type="protein sequence ID" value="OQO91987.1"/>
    <property type="molecule type" value="Genomic_DNA"/>
</dbReference>
<sequence>MDLGRFNISISQVAPTVEAAVRNLSQDRPDAWLMRNQVASNLHALHELWGDSVPAGLPRQVVAVCDNTIDDIGQALSRRVSAVVLANDSPWEIIGAVHAAASRQLFVSSQILHQYREQLVEVISAPPSRRLEGLTGREHEVLVCLAEGKSNARIAQELFISRATVGSHVLSILRKLEAANRTEAAALAHKFGLVDYHRRETSALPEVRQA</sequence>
<dbReference type="CDD" id="cd06170">
    <property type="entry name" value="LuxR_C_like"/>
    <property type="match status" value="1"/>
</dbReference>
<dbReference type="PROSITE" id="PS50043">
    <property type="entry name" value="HTH_LUXR_2"/>
    <property type="match status" value="1"/>
</dbReference>
<evidence type="ECO:0000256" key="2">
    <source>
        <dbReference type="ARBA" id="ARBA00023125"/>
    </source>
</evidence>
<evidence type="ECO:0000313" key="5">
    <source>
        <dbReference type="EMBL" id="OQO91987.1"/>
    </source>
</evidence>
<dbReference type="PANTHER" id="PTHR44688:SF16">
    <property type="entry name" value="DNA-BINDING TRANSCRIPTIONAL ACTIVATOR DEVR_DOSR"/>
    <property type="match status" value="1"/>
</dbReference>
<protein>
    <recommendedName>
        <fullName evidence="4">HTH luxR-type domain-containing protein</fullName>
    </recommendedName>
</protein>
<dbReference type="GO" id="GO:0006355">
    <property type="term" value="P:regulation of DNA-templated transcription"/>
    <property type="evidence" value="ECO:0007669"/>
    <property type="project" value="InterPro"/>
</dbReference>
<dbReference type="RefSeq" id="WP_081191122.1">
    <property type="nucleotide sequence ID" value="NZ_MWIH01000005.1"/>
</dbReference>
<dbReference type="PROSITE" id="PS00622">
    <property type="entry name" value="HTH_LUXR_1"/>
    <property type="match status" value="1"/>
</dbReference>
<gene>
    <name evidence="5" type="ORF">B1813_06805</name>
</gene>
<comment type="caution">
    <text evidence="5">The sequence shown here is derived from an EMBL/GenBank/DDBJ whole genome shotgun (WGS) entry which is preliminary data.</text>
</comment>
<proteinExistence type="predicted"/>
<dbReference type="Gene3D" id="3.40.50.2300">
    <property type="match status" value="1"/>
</dbReference>
<feature type="domain" description="HTH luxR-type" evidence="4">
    <location>
        <begin position="127"/>
        <end position="192"/>
    </location>
</feature>
<dbReference type="PANTHER" id="PTHR44688">
    <property type="entry name" value="DNA-BINDING TRANSCRIPTIONAL ACTIVATOR DEVR_DOSR"/>
    <property type="match status" value="1"/>
</dbReference>
<dbReference type="STRING" id="1962155.B1813_06805"/>
<dbReference type="InterPro" id="IPR000792">
    <property type="entry name" value="Tscrpt_reg_LuxR_C"/>
</dbReference>
<dbReference type="PRINTS" id="PR00038">
    <property type="entry name" value="HTHLUXR"/>
</dbReference>
<name>A0A1V9A4D3_SACPI</name>
<dbReference type="GO" id="GO:0003677">
    <property type="term" value="F:DNA binding"/>
    <property type="evidence" value="ECO:0007669"/>
    <property type="project" value="UniProtKB-KW"/>
</dbReference>
<dbReference type="SUPFAM" id="SSF46894">
    <property type="entry name" value="C-terminal effector domain of the bipartite response regulators"/>
    <property type="match status" value="1"/>
</dbReference>
<evidence type="ECO:0000259" key="4">
    <source>
        <dbReference type="PROSITE" id="PS50043"/>
    </source>
</evidence>
<dbReference type="AlphaFoldDB" id="A0A1V9A4D3"/>
<evidence type="ECO:0000256" key="1">
    <source>
        <dbReference type="ARBA" id="ARBA00023015"/>
    </source>
</evidence>
<keyword evidence="6" id="KW-1185">Reference proteome</keyword>
<dbReference type="Proteomes" id="UP000192591">
    <property type="component" value="Unassembled WGS sequence"/>
</dbReference>
<dbReference type="SMART" id="SM00421">
    <property type="entry name" value="HTH_LUXR"/>
    <property type="match status" value="1"/>
</dbReference>
<dbReference type="Pfam" id="PF00196">
    <property type="entry name" value="GerE"/>
    <property type="match status" value="1"/>
</dbReference>